<keyword evidence="4" id="KW-1185">Reference proteome</keyword>
<reference evidence="3 4" key="1">
    <citation type="submission" date="2019-03" db="EMBL/GenBank/DDBJ databases">
        <title>Genomic Encyclopedia of Type Strains, Phase IV (KMG-IV): sequencing the most valuable type-strain genomes for metagenomic binning, comparative biology and taxonomic classification.</title>
        <authorList>
            <person name="Goeker M."/>
        </authorList>
    </citation>
    <scope>NUCLEOTIDE SEQUENCE [LARGE SCALE GENOMIC DNA]</scope>
    <source>
        <strain evidence="3 4">DSM 45361</strain>
    </source>
</reference>
<dbReference type="SUPFAM" id="SSF51338">
    <property type="entry name" value="Composite domain of metallo-dependent hydrolases"/>
    <property type="match status" value="1"/>
</dbReference>
<dbReference type="PANTHER" id="PTHR43794:SF11">
    <property type="entry name" value="AMIDOHYDROLASE-RELATED DOMAIN-CONTAINING PROTEIN"/>
    <property type="match status" value="1"/>
</dbReference>
<dbReference type="Gene3D" id="3.20.20.140">
    <property type="entry name" value="Metal-dependent hydrolases"/>
    <property type="match status" value="1"/>
</dbReference>
<dbReference type="InterPro" id="IPR050287">
    <property type="entry name" value="MTA/SAH_deaminase"/>
</dbReference>
<evidence type="ECO:0000313" key="4">
    <source>
        <dbReference type="Proteomes" id="UP000295444"/>
    </source>
</evidence>
<keyword evidence="1 3" id="KW-0378">Hydrolase</keyword>
<dbReference type="Proteomes" id="UP000295444">
    <property type="component" value="Unassembled WGS sequence"/>
</dbReference>
<dbReference type="GO" id="GO:0016810">
    <property type="term" value="F:hydrolase activity, acting on carbon-nitrogen (but not peptide) bonds"/>
    <property type="evidence" value="ECO:0007669"/>
    <property type="project" value="InterPro"/>
</dbReference>
<evidence type="ECO:0000313" key="3">
    <source>
        <dbReference type="EMBL" id="TDP97070.1"/>
    </source>
</evidence>
<dbReference type="AlphaFoldDB" id="A0A4R6SAV9"/>
<feature type="domain" description="Amidohydrolase-related" evidence="2">
    <location>
        <begin position="53"/>
        <end position="386"/>
    </location>
</feature>
<accession>A0A4R6SAV9</accession>
<evidence type="ECO:0000259" key="2">
    <source>
        <dbReference type="Pfam" id="PF01979"/>
    </source>
</evidence>
<comment type="caution">
    <text evidence="3">The sequence shown here is derived from an EMBL/GenBank/DDBJ whole genome shotgun (WGS) entry which is preliminary data.</text>
</comment>
<dbReference type="SUPFAM" id="SSF51556">
    <property type="entry name" value="Metallo-dependent hydrolases"/>
    <property type="match status" value="1"/>
</dbReference>
<dbReference type="InterPro" id="IPR006680">
    <property type="entry name" value="Amidohydro-rel"/>
</dbReference>
<proteinExistence type="predicted"/>
<sequence length="405" mass="41396">MRLLLRGGDLIDTEPAPVVRPGTDLLIEDGRIAAVGVGLAADAEVVDVTGMQVLPGFVDTHRHTWQEALRAAVVGGSLAEYLQVVRVGVGPRMRPSDVHVATLAGARRSLASGVTTVQDFAHFPHTPEHTAASLDALRSSGIRAVFGYGDSAAGGATRDPAAARAAATAAGGLITMALAPLGPSHTPVEAVAEDWRLADELGVRIFVHVSAGPLNTRPVELLRDNGLLRAGITFVHANSLADDELAMIGEAGATVSIAPAVEAQMGHGAPMAGRLNALGVTTGLGVDVVTTVPSDMFSLMRAGLLTSQCGPGSRWTAADALFAATLGGARTVGLGDSIGSLAVGKQADLVVYAPDPVAAWHDPIGSLVAFGEASRVRDVFVAGERVKPGPDPVDELLASAEFLVG</sequence>
<dbReference type="InterPro" id="IPR011059">
    <property type="entry name" value="Metal-dep_hydrolase_composite"/>
</dbReference>
<dbReference type="PANTHER" id="PTHR43794">
    <property type="entry name" value="AMINOHYDROLASE SSNA-RELATED"/>
    <property type="match status" value="1"/>
</dbReference>
<gene>
    <name evidence="3" type="ORF">EV186_10328</name>
</gene>
<protein>
    <submittedName>
        <fullName evidence="3">Cytosine/adenosine deaminase-related metal-dependent hydrolase</fullName>
    </submittedName>
</protein>
<dbReference type="EMBL" id="SNXZ01000003">
    <property type="protein sequence ID" value="TDP97070.1"/>
    <property type="molecule type" value="Genomic_DNA"/>
</dbReference>
<dbReference type="RefSeq" id="WP_166659213.1">
    <property type="nucleotide sequence ID" value="NZ_SNXZ01000003.1"/>
</dbReference>
<evidence type="ECO:0000256" key="1">
    <source>
        <dbReference type="ARBA" id="ARBA00022801"/>
    </source>
</evidence>
<dbReference type="InterPro" id="IPR032466">
    <property type="entry name" value="Metal_Hydrolase"/>
</dbReference>
<dbReference type="Pfam" id="PF01979">
    <property type="entry name" value="Amidohydro_1"/>
    <property type="match status" value="1"/>
</dbReference>
<name>A0A4R6SAV9_LABRH</name>
<dbReference type="Gene3D" id="2.30.40.10">
    <property type="entry name" value="Urease, subunit C, domain 1"/>
    <property type="match status" value="1"/>
</dbReference>
<organism evidence="3 4">
    <name type="scientific">Labedaea rhizosphaerae</name>
    <dbReference type="NCBI Taxonomy" id="598644"/>
    <lineage>
        <taxon>Bacteria</taxon>
        <taxon>Bacillati</taxon>
        <taxon>Actinomycetota</taxon>
        <taxon>Actinomycetes</taxon>
        <taxon>Pseudonocardiales</taxon>
        <taxon>Pseudonocardiaceae</taxon>
        <taxon>Labedaea</taxon>
    </lineage>
</organism>